<dbReference type="AlphaFoldDB" id="A0A2U3KUV0"/>
<dbReference type="Proteomes" id="UP000238701">
    <property type="component" value="Unassembled WGS sequence"/>
</dbReference>
<evidence type="ECO:0000313" key="2">
    <source>
        <dbReference type="Proteomes" id="UP000238701"/>
    </source>
</evidence>
<name>A0A2U3KUV0_9BACT</name>
<proteinExistence type="predicted"/>
<accession>A0A2U3KUV0</accession>
<reference evidence="2" key="1">
    <citation type="submission" date="2018-02" db="EMBL/GenBank/DDBJ databases">
        <authorList>
            <person name="Hausmann B."/>
        </authorList>
    </citation>
    <scope>NUCLEOTIDE SEQUENCE [LARGE SCALE GENOMIC DNA]</scope>
    <source>
        <strain evidence="2">Peat soil MAG SbA1</strain>
    </source>
</reference>
<sequence length="183" mass="19754">MRHERLSQFTSGEVVLLCNSACEGNARKDSAAACSRRTWFSICSNRTSIGTCTDGTTVGTGARSEKKRAGATALTNGSWGGGAVEFHGSERIAAPNARATNATADTPTHKPIKSISMAETLLQQSIPHVVCQRWQRPNPFPFRRGRQVRSTGLPECHVEPDYSSVVDDCPHLCHHPAISLLSP</sequence>
<gene>
    <name evidence="1" type="ORF">SBA1_490002</name>
</gene>
<protein>
    <submittedName>
        <fullName evidence="1">Uncharacterized protein</fullName>
    </submittedName>
</protein>
<evidence type="ECO:0000313" key="1">
    <source>
        <dbReference type="EMBL" id="SPF43421.1"/>
    </source>
</evidence>
<dbReference type="EMBL" id="OMOD01000143">
    <property type="protein sequence ID" value="SPF43421.1"/>
    <property type="molecule type" value="Genomic_DNA"/>
</dbReference>
<organism evidence="1 2">
    <name type="scientific">Candidatus Sulfotelmatobacter kueseliae</name>
    <dbReference type="NCBI Taxonomy" id="2042962"/>
    <lineage>
        <taxon>Bacteria</taxon>
        <taxon>Pseudomonadati</taxon>
        <taxon>Acidobacteriota</taxon>
        <taxon>Terriglobia</taxon>
        <taxon>Terriglobales</taxon>
        <taxon>Candidatus Korobacteraceae</taxon>
        <taxon>Candidatus Sulfotelmatobacter</taxon>
    </lineage>
</organism>